<evidence type="ECO:0000259" key="7">
    <source>
        <dbReference type="Pfam" id="PF00483"/>
    </source>
</evidence>
<feature type="domain" description="Nucleotidyl transferase" evidence="7">
    <location>
        <begin position="2"/>
        <end position="225"/>
    </location>
</feature>
<feature type="domain" description="Mannose-1-phosphate guanyltransferase C-terminal" evidence="8">
    <location>
        <begin position="249"/>
        <end position="358"/>
    </location>
</feature>
<dbReference type="Pfam" id="PF25087">
    <property type="entry name" value="GMPPB_C"/>
    <property type="match status" value="1"/>
</dbReference>
<dbReference type="FunFam" id="3.90.550.10:FF:000013">
    <property type="entry name" value="mannose-1-phosphate guanyltransferase beta"/>
    <property type="match status" value="1"/>
</dbReference>
<evidence type="ECO:0000256" key="2">
    <source>
        <dbReference type="ARBA" id="ARBA00007274"/>
    </source>
</evidence>
<dbReference type="Gene3D" id="3.90.550.10">
    <property type="entry name" value="Spore Coat Polysaccharide Biosynthesis Protein SpsA, Chain A"/>
    <property type="match status" value="1"/>
</dbReference>
<dbReference type="GO" id="GO:0005525">
    <property type="term" value="F:GTP binding"/>
    <property type="evidence" value="ECO:0007669"/>
    <property type="project" value="UniProtKB-KW"/>
</dbReference>
<dbReference type="CDD" id="cd06425">
    <property type="entry name" value="M1P_guanylylT_B_like_N"/>
    <property type="match status" value="1"/>
</dbReference>
<keyword evidence="5" id="KW-0547">Nucleotide-binding</keyword>
<proteinExistence type="inferred from homology"/>
<keyword evidence="6" id="KW-0342">GTP-binding</keyword>
<dbReference type="AlphaFoldDB" id="A0A7S2ZKX0"/>
<dbReference type="SUPFAM" id="SSF53448">
    <property type="entry name" value="Nucleotide-diphospho-sugar transferases"/>
    <property type="match status" value="1"/>
</dbReference>
<evidence type="ECO:0000313" key="10">
    <source>
        <dbReference type="EMBL" id="CAE0043537.1"/>
    </source>
</evidence>
<evidence type="ECO:0000256" key="4">
    <source>
        <dbReference type="ARBA" id="ARBA00022679"/>
    </source>
</evidence>
<dbReference type="PANTHER" id="PTHR22572">
    <property type="entry name" value="SUGAR-1-PHOSPHATE GUANYL TRANSFERASE"/>
    <property type="match status" value="1"/>
</dbReference>
<dbReference type="GO" id="GO:0004475">
    <property type="term" value="F:mannose-1-phosphate guanylyltransferase (GTP) activity"/>
    <property type="evidence" value="ECO:0007669"/>
    <property type="project" value="UniProtKB-EC"/>
</dbReference>
<dbReference type="UniPathway" id="UPA00126">
    <property type="reaction ID" value="UER00930"/>
</dbReference>
<evidence type="ECO:0000259" key="8">
    <source>
        <dbReference type="Pfam" id="PF25087"/>
    </source>
</evidence>
<dbReference type="EMBL" id="HBHW01014926">
    <property type="protein sequence ID" value="CAE0043555.1"/>
    <property type="molecule type" value="Transcribed_RNA"/>
</dbReference>
<comment type="similarity">
    <text evidence="2">Belongs to the transferase hexapeptide repeat family.</text>
</comment>
<comment type="pathway">
    <text evidence="1">Nucleotide-sugar biosynthesis; GDP-alpha-D-mannose biosynthesis; GDP-alpha-D-mannose from alpha-D-mannose 1-phosphate (GTP route): step 1/1.</text>
</comment>
<dbReference type="Gene3D" id="2.160.10.10">
    <property type="entry name" value="Hexapeptide repeat proteins"/>
    <property type="match status" value="1"/>
</dbReference>
<evidence type="ECO:0000313" key="9">
    <source>
        <dbReference type="EMBL" id="CAE0043480.1"/>
    </source>
</evidence>
<dbReference type="EMBL" id="HBHW01014893">
    <property type="protein sequence ID" value="CAE0043537.1"/>
    <property type="molecule type" value="Transcribed_RNA"/>
</dbReference>
<organism evidence="9">
    <name type="scientific">Rhodosorus marinus</name>
    <dbReference type="NCBI Taxonomy" id="101924"/>
    <lineage>
        <taxon>Eukaryota</taxon>
        <taxon>Rhodophyta</taxon>
        <taxon>Stylonematophyceae</taxon>
        <taxon>Stylonematales</taxon>
        <taxon>Stylonemataceae</taxon>
        <taxon>Rhodosorus</taxon>
    </lineage>
</organism>
<sequence>MKALILVGGYGTRLRPLTLSKPKPLVEFCNKAMIMHQIEALVAVGVTEVVLAVNYQPHVMENFLAEEGAKLGVKITTSKEDEPMDTAGPIKLAEKHLNDGEPFFVLNSDVCADYPFKGMLEAHASRGAEATILITKVDDPSKFGVVLYNEEMMIDRFVEKPKVFCGDKINAGVYLLSPNVFNRIELRPTSIERETFPAIAAENKLFCFELPGHWADVGQPKDYLTGLGLHLDSQSKINPTALVPQGGNIIGNVLIDKTAQVSETAILGPDVVIGANCIVEEGARIMGSAILKGSKVGAHAFVRKTIVGWESSVGKWARTDNVTVLGEDVKVKEGVCLNGVKVLPHKSLKEDLYEPTIVM</sequence>
<dbReference type="GO" id="GO:0009298">
    <property type="term" value="P:GDP-mannose biosynthetic process"/>
    <property type="evidence" value="ECO:0007669"/>
    <property type="project" value="UniProtKB-UniPathway"/>
</dbReference>
<accession>A0A7S2ZKX0</accession>
<dbReference type="EMBL" id="HBHW01014804">
    <property type="protein sequence ID" value="CAE0043480.1"/>
    <property type="molecule type" value="Transcribed_RNA"/>
</dbReference>
<protein>
    <recommendedName>
        <fullName evidence="3">mannose-1-phosphate guanylyltransferase</fullName>
        <ecNumber evidence="3">2.7.7.13</ecNumber>
    </recommendedName>
</protein>
<dbReference type="Pfam" id="PF00483">
    <property type="entry name" value="NTP_transferase"/>
    <property type="match status" value="1"/>
</dbReference>
<dbReference type="InterPro" id="IPR056729">
    <property type="entry name" value="GMPPB_C"/>
</dbReference>
<dbReference type="EC" id="2.7.7.13" evidence="3"/>
<dbReference type="InterPro" id="IPR050486">
    <property type="entry name" value="Mannose-1P_guanyltransferase"/>
</dbReference>
<gene>
    <name evidence="9" type="ORF">RMAR00112_LOCUS11453</name>
    <name evidence="10" type="ORF">RMAR00112_LOCUS11510</name>
    <name evidence="11" type="ORF">RMAR00112_LOCUS11528</name>
</gene>
<evidence type="ECO:0000313" key="11">
    <source>
        <dbReference type="EMBL" id="CAE0043555.1"/>
    </source>
</evidence>
<evidence type="ECO:0000256" key="6">
    <source>
        <dbReference type="ARBA" id="ARBA00023134"/>
    </source>
</evidence>
<evidence type="ECO:0000256" key="1">
    <source>
        <dbReference type="ARBA" id="ARBA00004823"/>
    </source>
</evidence>
<keyword evidence="4" id="KW-0808">Transferase</keyword>
<dbReference type="InterPro" id="IPR045233">
    <property type="entry name" value="GMPPB_N"/>
</dbReference>
<reference evidence="9" key="1">
    <citation type="submission" date="2021-01" db="EMBL/GenBank/DDBJ databases">
        <authorList>
            <person name="Corre E."/>
            <person name="Pelletier E."/>
            <person name="Niang G."/>
            <person name="Scheremetjew M."/>
            <person name="Finn R."/>
            <person name="Kale V."/>
            <person name="Holt S."/>
            <person name="Cochrane G."/>
            <person name="Meng A."/>
            <person name="Brown T."/>
            <person name="Cohen L."/>
        </authorList>
    </citation>
    <scope>NUCLEOTIDE SEQUENCE</scope>
    <source>
        <strain evidence="9">CCMP 769</strain>
    </source>
</reference>
<name>A0A7S2ZKX0_9RHOD</name>
<evidence type="ECO:0000256" key="5">
    <source>
        <dbReference type="ARBA" id="ARBA00022741"/>
    </source>
</evidence>
<evidence type="ECO:0000256" key="3">
    <source>
        <dbReference type="ARBA" id="ARBA00012387"/>
    </source>
</evidence>
<dbReference type="InterPro" id="IPR029044">
    <property type="entry name" value="Nucleotide-diphossugar_trans"/>
</dbReference>
<dbReference type="InterPro" id="IPR005835">
    <property type="entry name" value="NTP_transferase_dom"/>
</dbReference>